<organism evidence="5 6">
    <name type="scientific">Ditylenchus dipsaci</name>
    <dbReference type="NCBI Taxonomy" id="166011"/>
    <lineage>
        <taxon>Eukaryota</taxon>
        <taxon>Metazoa</taxon>
        <taxon>Ecdysozoa</taxon>
        <taxon>Nematoda</taxon>
        <taxon>Chromadorea</taxon>
        <taxon>Rhabditida</taxon>
        <taxon>Tylenchina</taxon>
        <taxon>Tylenchomorpha</taxon>
        <taxon>Sphaerularioidea</taxon>
        <taxon>Anguinidae</taxon>
        <taxon>Anguininae</taxon>
        <taxon>Ditylenchus</taxon>
    </lineage>
</organism>
<keyword evidence="2" id="KW-0539">Nucleus</keyword>
<evidence type="ECO:0000313" key="5">
    <source>
        <dbReference type="Proteomes" id="UP000887574"/>
    </source>
</evidence>
<dbReference type="PANTHER" id="PTHR14017:SF1">
    <property type="entry name" value="LD02225P"/>
    <property type="match status" value="1"/>
</dbReference>
<evidence type="ECO:0000256" key="2">
    <source>
        <dbReference type="ARBA" id="ARBA00023242"/>
    </source>
</evidence>
<sequence>MCKKRHTQPDDGQPQEKLTKDKLLLKTPLIVVENGREALTTELQNFCYNSPIALVHGLTAALKIDLSQFSTKSLIQTASEHEVEVRTQYKMPGDANLDHLGQPTWACYSAKSYTTIGRYGQYQAESFRHSLKEETEKLKQTGANVKYVPEPQKSSGASPSDAGPSSAKKRKLGGGLAGVPAMCVPGVNGEPDSTVPLKMIKFGTNVDLSDERKFQAQLKELNKMPAFCRISAACNLLTHLGHTVLG</sequence>
<protein>
    <submittedName>
        <fullName evidence="6">Uncharacterized protein</fullName>
    </submittedName>
</protein>
<keyword evidence="5" id="KW-1185">Reference proteome</keyword>
<evidence type="ECO:0000256" key="4">
    <source>
        <dbReference type="SAM" id="MobiDB-lite"/>
    </source>
</evidence>
<evidence type="ECO:0000256" key="1">
    <source>
        <dbReference type="ARBA" id="ARBA00004123"/>
    </source>
</evidence>
<evidence type="ECO:0000256" key="3">
    <source>
        <dbReference type="ARBA" id="ARBA00034483"/>
    </source>
</evidence>
<dbReference type="GO" id="GO:0000978">
    <property type="term" value="F:RNA polymerase II cis-regulatory region sequence-specific DNA binding"/>
    <property type="evidence" value="ECO:0007669"/>
    <property type="project" value="TreeGrafter"/>
</dbReference>
<dbReference type="GO" id="GO:0044666">
    <property type="term" value="C:MLL3/4 complex"/>
    <property type="evidence" value="ECO:0007669"/>
    <property type="project" value="TreeGrafter"/>
</dbReference>
<dbReference type="WBParaSite" id="jg1433">
    <property type="protein sequence ID" value="jg1433"/>
    <property type="gene ID" value="jg1433"/>
</dbReference>
<comment type="similarity">
    <text evidence="3">Belongs to the UTX family.</text>
</comment>
<dbReference type="Proteomes" id="UP000887574">
    <property type="component" value="Unplaced"/>
</dbReference>
<comment type="subcellular location">
    <subcellularLocation>
        <location evidence="1">Nucleus</location>
    </subcellularLocation>
</comment>
<dbReference type="Gene3D" id="2.60.120.650">
    <property type="entry name" value="Cupin"/>
    <property type="match status" value="1"/>
</dbReference>
<evidence type="ECO:0000313" key="6">
    <source>
        <dbReference type="WBParaSite" id="jg1433"/>
    </source>
</evidence>
<dbReference type="InterPro" id="IPR051630">
    <property type="entry name" value="Corepressor-Demethylase"/>
</dbReference>
<dbReference type="GO" id="GO:0010468">
    <property type="term" value="P:regulation of gene expression"/>
    <property type="evidence" value="ECO:0007669"/>
    <property type="project" value="TreeGrafter"/>
</dbReference>
<name>A0A915D198_9BILA</name>
<dbReference type="GO" id="GO:0031490">
    <property type="term" value="F:chromatin DNA binding"/>
    <property type="evidence" value="ECO:0007669"/>
    <property type="project" value="TreeGrafter"/>
</dbReference>
<feature type="region of interest" description="Disordered" evidence="4">
    <location>
        <begin position="139"/>
        <end position="173"/>
    </location>
</feature>
<dbReference type="PANTHER" id="PTHR14017">
    <property type="entry name" value="LYSINE-SPECIFIC DEMETHYLASE"/>
    <property type="match status" value="1"/>
</dbReference>
<dbReference type="AlphaFoldDB" id="A0A915D198"/>
<accession>A0A915D198</accession>
<feature type="compositionally biased region" description="Low complexity" evidence="4">
    <location>
        <begin position="153"/>
        <end position="166"/>
    </location>
</feature>
<proteinExistence type="inferred from homology"/>
<dbReference type="GO" id="GO:0071558">
    <property type="term" value="F:histone H3K27me2/H3K27me3 demethylase activity"/>
    <property type="evidence" value="ECO:0007669"/>
    <property type="project" value="TreeGrafter"/>
</dbReference>
<reference evidence="6" key="1">
    <citation type="submission" date="2022-11" db="UniProtKB">
        <authorList>
            <consortium name="WormBaseParasite"/>
        </authorList>
    </citation>
    <scope>IDENTIFICATION</scope>
</reference>